<evidence type="ECO:0000313" key="2">
    <source>
        <dbReference type="EMBL" id="BBH18613.1"/>
    </source>
</evidence>
<accession>A0A3G9J1R6</accession>
<dbReference type="Proteomes" id="UP000271573">
    <property type="component" value="Chromosome"/>
</dbReference>
<evidence type="ECO:0000313" key="3">
    <source>
        <dbReference type="Proteomes" id="UP000271573"/>
    </source>
</evidence>
<evidence type="ECO:0000259" key="1">
    <source>
        <dbReference type="PROSITE" id="PS50043"/>
    </source>
</evidence>
<dbReference type="PANTHER" id="PTHR47691:SF3">
    <property type="entry name" value="HTH-TYPE TRANSCRIPTIONAL REGULATOR RV0890C-RELATED"/>
    <property type="match status" value="1"/>
</dbReference>
<sequence>MDSGDGRFLTSFVGRSAEVAELCRVIGSHRLVTALGPGGIGKTRVAYAAADAVAADFDETVRVELAELADPALIGHVVAGKFGLPTTTEVFDAGPLAGLIGDRALLLLLDNCEHLISAAAGLVMQLTAACSNLHVLATSREVLGVPGEFTYLVPPLVADEAQALFADRAACSGGKDRAGAAPDPSIRELCLLLDHIPLAIELSASHANEFSPTILLGLIRSRMLKLEARGSIARSTSLDSCIDWSYQLCSPLEQRVWTGLAVFAGAFSLEAALNLLKDDFAEPEVLQGLAGLINKSVLSCDPGEGRTPYRMLEVLRQFGTDRALESDEVDLWRVRHRDHYLALALEFEESWIGGRQLEWMMRFKAEHANIRAAIEFSVQRPDEAPQALKMARILQLYFLAYGSGGEALRWIQLAVSHSTGTNAERAFALCVGSFIGSVMQQLDTANGLYEELSRLADEAQEDWVESYRLYAGSAVATFSGDADRGAELAAQGIELFTRLGDVNSLVHLQFLLGLSLSFAGRRDEASAAYRACFALTDPRGEDFFRTYALWSMGLDELFAGRPEQALALEREALGIKQPFNDQLCIALTLEALGLIAARSAIVGDNAGRAAFLLGSSDRIFSDIGIHSEAVPYTSQWRQEGVQAARAALTPGQFDAFFRLGRAAAQNDTIAVALGEDPLPLLGGIAALSPREAEIAALMAASATNREIADQLFLSVRTVESHVERILRKLEVTSRWAVAGALDSSR</sequence>
<dbReference type="PRINTS" id="PR00038">
    <property type="entry name" value="HTHLUXR"/>
</dbReference>
<dbReference type="AlphaFoldDB" id="A0A3G9J1R6"/>
<dbReference type="EMBL" id="AP019307">
    <property type="protein sequence ID" value="BBH18613.1"/>
    <property type="molecule type" value="Genomic_DNA"/>
</dbReference>
<dbReference type="Pfam" id="PF00196">
    <property type="entry name" value="GerE"/>
    <property type="match status" value="1"/>
</dbReference>
<proteinExistence type="predicted"/>
<dbReference type="SMART" id="SM00421">
    <property type="entry name" value="HTH_LUXR"/>
    <property type="match status" value="1"/>
</dbReference>
<dbReference type="InterPro" id="IPR016032">
    <property type="entry name" value="Sig_transdc_resp-reg_C-effctor"/>
</dbReference>
<dbReference type="InterPro" id="IPR027417">
    <property type="entry name" value="P-loop_NTPase"/>
</dbReference>
<dbReference type="KEGG" id="nbe:Back2_29000"/>
<name>A0A3G9J1R6_9ACTN</name>
<protein>
    <submittedName>
        <fullName evidence="2">LuxR family transcriptional regulator</fullName>
    </submittedName>
</protein>
<dbReference type="InterPro" id="IPR036388">
    <property type="entry name" value="WH-like_DNA-bd_sf"/>
</dbReference>
<dbReference type="SUPFAM" id="SSF46894">
    <property type="entry name" value="C-terminal effector domain of the bipartite response regulators"/>
    <property type="match status" value="1"/>
</dbReference>
<dbReference type="GO" id="GO:0003677">
    <property type="term" value="F:DNA binding"/>
    <property type="evidence" value="ECO:0007669"/>
    <property type="project" value="InterPro"/>
</dbReference>
<reference evidence="2 3" key="1">
    <citation type="submission" date="2018-11" db="EMBL/GenBank/DDBJ databases">
        <title>Complete genome sequence of Nocardioides baekrokdamisoli strain KCTC 39748.</title>
        <authorList>
            <person name="Kang S.W."/>
            <person name="Lee K.C."/>
            <person name="Kim K.K."/>
            <person name="Kim J.S."/>
            <person name="Kim D.S."/>
            <person name="Ko S.H."/>
            <person name="Yang S.H."/>
            <person name="Shin Y.K."/>
            <person name="Lee J.S."/>
        </authorList>
    </citation>
    <scope>NUCLEOTIDE SEQUENCE [LARGE SCALE GENOMIC DNA]</scope>
    <source>
        <strain evidence="2 3">KCTC 39748</strain>
    </source>
</reference>
<dbReference type="CDD" id="cd06170">
    <property type="entry name" value="LuxR_C_like"/>
    <property type="match status" value="1"/>
</dbReference>
<feature type="domain" description="HTH luxR-type" evidence="1">
    <location>
        <begin position="680"/>
        <end position="744"/>
    </location>
</feature>
<organism evidence="2 3">
    <name type="scientific">Nocardioides baekrokdamisoli</name>
    <dbReference type="NCBI Taxonomy" id="1804624"/>
    <lineage>
        <taxon>Bacteria</taxon>
        <taxon>Bacillati</taxon>
        <taxon>Actinomycetota</taxon>
        <taxon>Actinomycetes</taxon>
        <taxon>Propionibacteriales</taxon>
        <taxon>Nocardioidaceae</taxon>
        <taxon>Nocardioides</taxon>
    </lineage>
</organism>
<gene>
    <name evidence="2" type="ORF">Back2_29000</name>
</gene>
<dbReference type="Gene3D" id="1.10.10.10">
    <property type="entry name" value="Winged helix-like DNA-binding domain superfamily/Winged helix DNA-binding domain"/>
    <property type="match status" value="1"/>
</dbReference>
<dbReference type="InterPro" id="IPR011990">
    <property type="entry name" value="TPR-like_helical_dom_sf"/>
</dbReference>
<keyword evidence="3" id="KW-1185">Reference proteome</keyword>
<dbReference type="PROSITE" id="PS50043">
    <property type="entry name" value="HTH_LUXR_2"/>
    <property type="match status" value="1"/>
</dbReference>
<dbReference type="InterPro" id="IPR000792">
    <property type="entry name" value="Tscrpt_reg_LuxR_C"/>
</dbReference>
<dbReference type="SUPFAM" id="SSF52540">
    <property type="entry name" value="P-loop containing nucleoside triphosphate hydrolases"/>
    <property type="match status" value="1"/>
</dbReference>
<dbReference type="PANTHER" id="PTHR47691">
    <property type="entry name" value="REGULATOR-RELATED"/>
    <property type="match status" value="1"/>
</dbReference>
<dbReference type="SUPFAM" id="SSF48452">
    <property type="entry name" value="TPR-like"/>
    <property type="match status" value="1"/>
</dbReference>
<dbReference type="Gene3D" id="1.25.40.10">
    <property type="entry name" value="Tetratricopeptide repeat domain"/>
    <property type="match status" value="1"/>
</dbReference>
<dbReference type="GO" id="GO:0006355">
    <property type="term" value="P:regulation of DNA-templated transcription"/>
    <property type="evidence" value="ECO:0007669"/>
    <property type="project" value="InterPro"/>
</dbReference>
<dbReference type="Gene3D" id="3.40.50.300">
    <property type="entry name" value="P-loop containing nucleotide triphosphate hydrolases"/>
    <property type="match status" value="1"/>
</dbReference>